<keyword evidence="1" id="KW-0472">Membrane</keyword>
<protein>
    <submittedName>
        <fullName evidence="2">Uncharacterized protein</fullName>
    </submittedName>
</protein>
<evidence type="ECO:0000313" key="2">
    <source>
        <dbReference type="EMBL" id="PIO26637.1"/>
    </source>
</evidence>
<sequence>MYPLDRLGFKLSMASLIHKHACAETHGGVFISTLKIGNNRGLVAVSNMDNYAFLIYWCFVVLRTLPCFSSLFR</sequence>
<evidence type="ECO:0000256" key="1">
    <source>
        <dbReference type="SAM" id="Phobius"/>
    </source>
</evidence>
<keyword evidence="3" id="KW-1185">Reference proteome</keyword>
<dbReference type="AlphaFoldDB" id="A0A2G9RFJ4"/>
<accession>A0A2G9RFJ4</accession>
<dbReference type="EMBL" id="KV941206">
    <property type="protein sequence ID" value="PIO26637.1"/>
    <property type="molecule type" value="Genomic_DNA"/>
</dbReference>
<name>A0A2G9RFJ4_AQUCT</name>
<organism evidence="2 3">
    <name type="scientific">Aquarana catesbeiana</name>
    <name type="common">American bullfrog</name>
    <name type="synonym">Rana catesbeiana</name>
    <dbReference type="NCBI Taxonomy" id="8400"/>
    <lineage>
        <taxon>Eukaryota</taxon>
        <taxon>Metazoa</taxon>
        <taxon>Chordata</taxon>
        <taxon>Craniata</taxon>
        <taxon>Vertebrata</taxon>
        <taxon>Euteleostomi</taxon>
        <taxon>Amphibia</taxon>
        <taxon>Batrachia</taxon>
        <taxon>Anura</taxon>
        <taxon>Neobatrachia</taxon>
        <taxon>Ranoidea</taxon>
        <taxon>Ranidae</taxon>
        <taxon>Aquarana</taxon>
    </lineage>
</organism>
<keyword evidence="1" id="KW-1133">Transmembrane helix</keyword>
<feature type="transmembrane region" description="Helical" evidence="1">
    <location>
        <begin position="51"/>
        <end position="72"/>
    </location>
</feature>
<reference evidence="3" key="1">
    <citation type="journal article" date="2017" name="Nat. Commun.">
        <title>The North American bullfrog draft genome provides insight into hormonal regulation of long noncoding RNA.</title>
        <authorList>
            <person name="Hammond S.A."/>
            <person name="Warren R.L."/>
            <person name="Vandervalk B.P."/>
            <person name="Kucuk E."/>
            <person name="Khan H."/>
            <person name="Gibb E.A."/>
            <person name="Pandoh P."/>
            <person name="Kirk H."/>
            <person name="Zhao Y."/>
            <person name="Jones M."/>
            <person name="Mungall A.J."/>
            <person name="Coope R."/>
            <person name="Pleasance S."/>
            <person name="Moore R.A."/>
            <person name="Holt R.A."/>
            <person name="Round J.M."/>
            <person name="Ohora S."/>
            <person name="Walle B.V."/>
            <person name="Veldhoen N."/>
            <person name="Helbing C.C."/>
            <person name="Birol I."/>
        </authorList>
    </citation>
    <scope>NUCLEOTIDE SEQUENCE [LARGE SCALE GENOMIC DNA]</scope>
</reference>
<dbReference type="Proteomes" id="UP000228934">
    <property type="component" value="Unassembled WGS sequence"/>
</dbReference>
<proteinExistence type="predicted"/>
<gene>
    <name evidence="2" type="ORF">AB205_0161500</name>
</gene>
<evidence type="ECO:0000313" key="3">
    <source>
        <dbReference type="Proteomes" id="UP000228934"/>
    </source>
</evidence>
<keyword evidence="1" id="KW-0812">Transmembrane</keyword>